<dbReference type="SUPFAM" id="SSF142433">
    <property type="entry name" value="CinA-like"/>
    <property type="match status" value="1"/>
</dbReference>
<feature type="domain" description="CinA C-terminal" evidence="1">
    <location>
        <begin position="13"/>
        <end position="171"/>
    </location>
</feature>
<reference evidence="2 3" key="1">
    <citation type="journal article" date="2014" name="Genome Announc.">
        <title>Draft genome sequences of eight enterohepatic helicobacter species isolated from both laboratory and wild rodents.</title>
        <authorList>
            <person name="Sheh A."/>
            <person name="Shen Z."/>
            <person name="Fox J.G."/>
        </authorList>
    </citation>
    <scope>NUCLEOTIDE SEQUENCE [LARGE SCALE GENOMIC DNA]</scope>
    <source>
        <strain evidence="2 3">MIT 09-6949</strain>
    </source>
</reference>
<proteinExistence type="predicted"/>
<evidence type="ECO:0000313" key="3">
    <source>
        <dbReference type="Proteomes" id="UP000029733"/>
    </source>
</evidence>
<comment type="caution">
    <text evidence="2">The sequence shown here is derived from an EMBL/GenBank/DDBJ whole genome shotgun (WGS) entry which is preliminary data.</text>
</comment>
<evidence type="ECO:0000259" key="1">
    <source>
        <dbReference type="Pfam" id="PF02464"/>
    </source>
</evidence>
<dbReference type="OrthoDB" id="9801454at2"/>
<protein>
    <submittedName>
        <fullName evidence="2">CinA family protein</fullName>
    </submittedName>
</protein>
<sequence length="174" mass="18468">MERDIAQGMILHTQLAQAALEIMHTRGLYIAMAESCTGGLLSYHFTALSGASQVFLGSMVSYANEIKHKWLNVKEADLQAYGAVSEPVVRAMCEGVLRESGADIALATSGIAGPSGGSAKKPVGSVYIGVQSRGSKMQEGKTIVSYNHFSGDRQSVQLQSCAKALEMLLTLLNS</sequence>
<dbReference type="Pfam" id="PF02464">
    <property type="entry name" value="CinA"/>
    <property type="match status" value="1"/>
</dbReference>
<dbReference type="EMBL" id="JRPR02000002">
    <property type="protein sequence ID" value="TLD96993.1"/>
    <property type="molecule type" value="Genomic_DNA"/>
</dbReference>
<dbReference type="InterPro" id="IPR008136">
    <property type="entry name" value="CinA_C"/>
</dbReference>
<keyword evidence="3" id="KW-1185">Reference proteome</keyword>
<accession>A0A4U8TB70</accession>
<evidence type="ECO:0000313" key="2">
    <source>
        <dbReference type="EMBL" id="TLD96993.1"/>
    </source>
</evidence>
<gene>
    <name evidence="2" type="ORF">LS71_004240</name>
</gene>
<dbReference type="InterPro" id="IPR036653">
    <property type="entry name" value="CinA-like_C"/>
</dbReference>
<dbReference type="Gene3D" id="3.90.950.20">
    <property type="entry name" value="CinA-like"/>
    <property type="match status" value="1"/>
</dbReference>
<dbReference type="Proteomes" id="UP000029733">
    <property type="component" value="Unassembled WGS sequence"/>
</dbReference>
<name>A0A4U8TB70_9HELI</name>
<dbReference type="STRING" id="1677920.LS71_00935"/>
<dbReference type="AlphaFoldDB" id="A0A4U8TB70"/>
<organism evidence="2 3">
    <name type="scientific">Helicobacter jaachi</name>
    <dbReference type="NCBI Taxonomy" id="1677920"/>
    <lineage>
        <taxon>Bacteria</taxon>
        <taxon>Pseudomonadati</taxon>
        <taxon>Campylobacterota</taxon>
        <taxon>Epsilonproteobacteria</taxon>
        <taxon>Campylobacterales</taxon>
        <taxon>Helicobacteraceae</taxon>
        <taxon>Helicobacter</taxon>
    </lineage>
</organism>
<dbReference type="NCBIfam" id="TIGR00199">
    <property type="entry name" value="PncC_domain"/>
    <property type="match status" value="1"/>
</dbReference>